<gene>
    <name evidence="9" type="ORF">CFD26_108355</name>
</gene>
<keyword evidence="5 7" id="KW-0472">Membrane</keyword>
<dbReference type="STRING" id="1245748.A0A421DF38"/>
<accession>A0A421DF38</accession>
<comment type="caution">
    <text evidence="9">The sequence shown here is derived from an EMBL/GenBank/DDBJ whole genome shotgun (WGS) entry which is preliminary data.</text>
</comment>
<dbReference type="Pfam" id="PF01490">
    <property type="entry name" value="Aa_trans"/>
    <property type="match status" value="1"/>
</dbReference>
<dbReference type="Gene3D" id="1.20.1740.10">
    <property type="entry name" value="Amino acid/polyamine transporter I"/>
    <property type="match status" value="1"/>
</dbReference>
<dbReference type="OrthoDB" id="294730at2759"/>
<evidence type="ECO:0000313" key="9">
    <source>
        <dbReference type="EMBL" id="RLM00734.1"/>
    </source>
</evidence>
<feature type="transmembrane region" description="Helical" evidence="7">
    <location>
        <begin position="349"/>
        <end position="370"/>
    </location>
</feature>
<dbReference type="GO" id="GO:0015179">
    <property type="term" value="F:L-amino acid transmembrane transporter activity"/>
    <property type="evidence" value="ECO:0007669"/>
    <property type="project" value="TreeGrafter"/>
</dbReference>
<comment type="similarity">
    <text evidence="2">Belongs to the amino acid/polyamine transporter 2 family.</text>
</comment>
<dbReference type="InterPro" id="IPR013057">
    <property type="entry name" value="AA_transpt_TM"/>
</dbReference>
<feature type="transmembrane region" description="Helical" evidence="7">
    <location>
        <begin position="309"/>
        <end position="328"/>
    </location>
</feature>
<sequence>MSQIVPVSDPENPQEKGIASGDASMVEDEKKYDATPAYRQDAFGDESNAEVKYKVMKWWQCGLLMVAETVSLGVLSLPAAVAGLGLIPSIILLVSLGIIATYTGYVIGQFKWRYPHVTNMADAGEVLFGSWGREILGAAQMLFLVFVMASHLLTFVIAMNTITDHGTCSIVFGVVGMIVSFILSLPRTLAKMSWLSLVSFTSIISAVIICMIGVGIKHPGEKVMATVDTDLVHGFSAVTNIVFAFSGHAAYFGLMAELKDPRDYPKALMLLQSVDICLYILAAIVIYVYGGAGVSSPALGSSSPMVSKVAYGIALPTIIIAGVINGHIAFKYVYLRIFAGTDRVHKRDWVAVSSWVVIALSLWILAWIIAEAIPVFSNLLSLITALFASWFTYGLSGIFWLHLNWGRYSSSPRKMFLTVVNLFCLVFGAVLCGLGLYVSGKAIHDNPSSASFSCANNA</sequence>
<reference evidence="9 10" key="1">
    <citation type="submission" date="2018-08" db="EMBL/GenBank/DDBJ databases">
        <title>Draft genome sequences of two Aspergillus turcosus clinical strains isolated from bronchoalveolar lavage fluid: one azole-susceptible and the other azole-resistant.</title>
        <authorList>
            <person name="Parent-Michaud M."/>
            <person name="Dufresne P.J."/>
            <person name="Fournier E."/>
            <person name="Martineau C."/>
            <person name="Moreira S."/>
            <person name="Perkins V."/>
            <person name="De Repentigny L."/>
            <person name="Dufresne S.F."/>
        </authorList>
    </citation>
    <scope>NUCLEOTIDE SEQUENCE [LARGE SCALE GENOMIC DNA]</scope>
    <source>
        <strain evidence="9">HMR AF 1038</strain>
    </source>
</reference>
<feature type="transmembrane region" description="Helical" evidence="7">
    <location>
        <begin position="141"/>
        <end position="163"/>
    </location>
</feature>
<feature type="transmembrane region" description="Helical" evidence="7">
    <location>
        <begin position="382"/>
        <end position="403"/>
    </location>
</feature>
<feature type="transmembrane region" description="Helical" evidence="7">
    <location>
        <begin position="86"/>
        <end position="107"/>
    </location>
</feature>
<dbReference type="GO" id="GO:0016020">
    <property type="term" value="C:membrane"/>
    <property type="evidence" value="ECO:0007669"/>
    <property type="project" value="UniProtKB-SubCell"/>
</dbReference>
<keyword evidence="4 7" id="KW-1133">Transmembrane helix</keyword>
<feature type="transmembrane region" description="Helical" evidence="7">
    <location>
        <begin position="169"/>
        <end position="185"/>
    </location>
</feature>
<dbReference type="FunFam" id="1.20.1740.10:FF:000039">
    <property type="entry name" value="Neutral amino acid transporter (Eurofung)"/>
    <property type="match status" value="1"/>
</dbReference>
<dbReference type="AlphaFoldDB" id="A0A421DF38"/>
<evidence type="ECO:0000256" key="2">
    <source>
        <dbReference type="ARBA" id="ARBA00008066"/>
    </source>
</evidence>
<feature type="transmembrane region" description="Helical" evidence="7">
    <location>
        <begin position="415"/>
        <end position="438"/>
    </location>
</feature>
<feature type="transmembrane region" description="Helical" evidence="7">
    <location>
        <begin position="236"/>
        <end position="256"/>
    </location>
</feature>
<feature type="transmembrane region" description="Helical" evidence="7">
    <location>
        <begin position="197"/>
        <end position="216"/>
    </location>
</feature>
<proteinExistence type="inferred from homology"/>
<evidence type="ECO:0000313" key="10">
    <source>
        <dbReference type="Proteomes" id="UP000215289"/>
    </source>
</evidence>
<evidence type="ECO:0000259" key="8">
    <source>
        <dbReference type="Pfam" id="PF01490"/>
    </source>
</evidence>
<protein>
    <recommendedName>
        <fullName evidence="8">Amino acid transporter transmembrane domain-containing protein</fullName>
    </recommendedName>
</protein>
<keyword evidence="10" id="KW-1185">Reference proteome</keyword>
<comment type="subcellular location">
    <subcellularLocation>
        <location evidence="1">Membrane</location>
        <topology evidence="1">Multi-pass membrane protein</topology>
    </subcellularLocation>
</comment>
<feature type="region of interest" description="Disordered" evidence="6">
    <location>
        <begin position="1"/>
        <end position="23"/>
    </location>
</feature>
<feature type="transmembrane region" description="Helical" evidence="7">
    <location>
        <begin position="268"/>
        <end position="289"/>
    </location>
</feature>
<organism evidence="9 10">
    <name type="scientific">Aspergillus turcosus</name>
    <dbReference type="NCBI Taxonomy" id="1245748"/>
    <lineage>
        <taxon>Eukaryota</taxon>
        <taxon>Fungi</taxon>
        <taxon>Dikarya</taxon>
        <taxon>Ascomycota</taxon>
        <taxon>Pezizomycotina</taxon>
        <taxon>Eurotiomycetes</taxon>
        <taxon>Eurotiomycetidae</taxon>
        <taxon>Eurotiales</taxon>
        <taxon>Aspergillaceae</taxon>
        <taxon>Aspergillus</taxon>
        <taxon>Aspergillus subgen. Fumigati</taxon>
    </lineage>
</organism>
<evidence type="ECO:0000256" key="7">
    <source>
        <dbReference type="SAM" id="Phobius"/>
    </source>
</evidence>
<feature type="transmembrane region" description="Helical" evidence="7">
    <location>
        <begin position="61"/>
        <end position="80"/>
    </location>
</feature>
<evidence type="ECO:0000256" key="5">
    <source>
        <dbReference type="ARBA" id="ARBA00023136"/>
    </source>
</evidence>
<keyword evidence="3 7" id="KW-0812">Transmembrane</keyword>
<feature type="domain" description="Amino acid transporter transmembrane" evidence="8">
    <location>
        <begin position="56"/>
        <end position="438"/>
    </location>
</feature>
<name>A0A421DF38_9EURO</name>
<evidence type="ECO:0000256" key="3">
    <source>
        <dbReference type="ARBA" id="ARBA00022692"/>
    </source>
</evidence>
<dbReference type="Proteomes" id="UP000215289">
    <property type="component" value="Unassembled WGS sequence"/>
</dbReference>
<dbReference type="PANTHER" id="PTHR22950">
    <property type="entry name" value="AMINO ACID TRANSPORTER"/>
    <property type="match status" value="1"/>
</dbReference>
<dbReference type="EMBL" id="NIDN02000012">
    <property type="protein sequence ID" value="RLM00734.1"/>
    <property type="molecule type" value="Genomic_DNA"/>
</dbReference>
<evidence type="ECO:0000256" key="1">
    <source>
        <dbReference type="ARBA" id="ARBA00004141"/>
    </source>
</evidence>
<evidence type="ECO:0000256" key="4">
    <source>
        <dbReference type="ARBA" id="ARBA00022989"/>
    </source>
</evidence>
<evidence type="ECO:0000256" key="6">
    <source>
        <dbReference type="SAM" id="MobiDB-lite"/>
    </source>
</evidence>
<dbReference type="PANTHER" id="PTHR22950:SF479">
    <property type="entry name" value="AMINO ACID TRANSPORTER (EUROFUNG)-RELATED"/>
    <property type="match status" value="1"/>
</dbReference>